<keyword evidence="2" id="KW-1185">Reference proteome</keyword>
<reference evidence="3" key="1">
    <citation type="submission" date="2016-06" db="UniProtKB">
        <authorList>
            <consortium name="WormBaseParasite"/>
        </authorList>
    </citation>
    <scope>IDENTIFICATION</scope>
</reference>
<dbReference type="EMBL" id="UZAK01038718">
    <property type="protein sequence ID" value="VDP61664.1"/>
    <property type="molecule type" value="Genomic_DNA"/>
</dbReference>
<protein>
    <submittedName>
        <fullName evidence="1 3">Uncharacterized protein</fullName>
    </submittedName>
</protein>
<gene>
    <name evidence="1" type="ORF">SCUD_LOCUS16496</name>
</gene>
<dbReference type="AlphaFoldDB" id="A0A183KN69"/>
<organism evidence="3">
    <name type="scientific">Schistosoma curassoni</name>
    <dbReference type="NCBI Taxonomy" id="6186"/>
    <lineage>
        <taxon>Eukaryota</taxon>
        <taxon>Metazoa</taxon>
        <taxon>Spiralia</taxon>
        <taxon>Lophotrochozoa</taxon>
        <taxon>Platyhelminthes</taxon>
        <taxon>Trematoda</taxon>
        <taxon>Digenea</taxon>
        <taxon>Strigeidida</taxon>
        <taxon>Schistosomatoidea</taxon>
        <taxon>Schistosomatidae</taxon>
        <taxon>Schistosoma</taxon>
    </lineage>
</organism>
<evidence type="ECO:0000313" key="2">
    <source>
        <dbReference type="Proteomes" id="UP000279833"/>
    </source>
</evidence>
<dbReference type="WBParaSite" id="SCUD_0001649901-mRNA-1">
    <property type="protein sequence ID" value="SCUD_0001649901-mRNA-1"/>
    <property type="gene ID" value="SCUD_0001649901"/>
</dbReference>
<dbReference type="STRING" id="6186.A0A183KN69"/>
<proteinExistence type="predicted"/>
<sequence>MKQLAGSYKLDEALLKQMWFQRSPNNVRQILSVSGNSVALDDLADIADKTVEIYPNSHSVNSVQAAERSDIGSTAMFQQQLTELPNQLASLKATIATVQIRRPRSPSRQRSFSRQRSQSPKQTFGICWYHQNYGAKARCRTWPCTFTTTTNDNLGNEPPRQY</sequence>
<dbReference type="PANTHER" id="PTHR33327:SF3">
    <property type="entry name" value="RNA-DIRECTED DNA POLYMERASE"/>
    <property type="match status" value="1"/>
</dbReference>
<dbReference type="Proteomes" id="UP000279833">
    <property type="component" value="Unassembled WGS sequence"/>
</dbReference>
<name>A0A183KN69_9TREM</name>
<evidence type="ECO:0000313" key="3">
    <source>
        <dbReference type="WBParaSite" id="SCUD_0001649901-mRNA-1"/>
    </source>
</evidence>
<evidence type="ECO:0000313" key="1">
    <source>
        <dbReference type="EMBL" id="VDP61664.1"/>
    </source>
</evidence>
<dbReference type="PANTHER" id="PTHR33327">
    <property type="entry name" value="ENDONUCLEASE"/>
    <property type="match status" value="1"/>
</dbReference>
<reference evidence="1 2" key="2">
    <citation type="submission" date="2018-11" db="EMBL/GenBank/DDBJ databases">
        <authorList>
            <consortium name="Pathogen Informatics"/>
        </authorList>
    </citation>
    <scope>NUCLEOTIDE SEQUENCE [LARGE SCALE GENOMIC DNA]</scope>
    <source>
        <strain evidence="1">Dakar</strain>
        <strain evidence="2">Dakar, Senegal</strain>
    </source>
</reference>
<accession>A0A183KN69</accession>